<reference evidence="1 2" key="1">
    <citation type="journal article" date="2016" name="Sci. Rep.">
        <title>The genome sequence of the outbreeding globe artichoke constructed de novo incorporating a phase-aware low-pass sequencing strategy of F1 progeny.</title>
        <authorList>
            <person name="Scaglione D."/>
            <person name="Reyes-Chin-Wo S."/>
            <person name="Acquadro A."/>
            <person name="Froenicke L."/>
            <person name="Portis E."/>
            <person name="Beitel C."/>
            <person name="Tirone M."/>
            <person name="Mauro R."/>
            <person name="Lo Monaco A."/>
            <person name="Mauromicale G."/>
            <person name="Faccioli P."/>
            <person name="Cattivelli L."/>
            <person name="Rieseberg L."/>
            <person name="Michelmore R."/>
            <person name="Lanteri S."/>
        </authorList>
    </citation>
    <scope>NUCLEOTIDE SEQUENCE [LARGE SCALE GENOMIC DNA]</scope>
    <source>
        <strain evidence="1">2C</strain>
    </source>
</reference>
<dbReference type="GO" id="GO:0008821">
    <property type="term" value="F:crossover junction DNA endonuclease activity"/>
    <property type="evidence" value="ECO:0007669"/>
    <property type="project" value="InterPro"/>
</dbReference>
<dbReference type="PANTHER" id="PTHR36015:SF6">
    <property type="entry name" value="HOLLIDAY JUNCTION RESOLVASE MOC1, CHLOROPLASTIC-RELATED"/>
    <property type="match status" value="1"/>
</dbReference>
<evidence type="ECO:0000313" key="2">
    <source>
        <dbReference type="Proteomes" id="UP000243975"/>
    </source>
</evidence>
<gene>
    <name evidence="1" type="ORF">Ccrd_025139</name>
</gene>
<keyword evidence="2" id="KW-1185">Reference proteome</keyword>
<dbReference type="OMA" id="WWSGGFN"/>
<organism evidence="1 2">
    <name type="scientific">Cynara cardunculus var. scolymus</name>
    <name type="common">Globe artichoke</name>
    <name type="synonym">Cynara scolymus</name>
    <dbReference type="NCBI Taxonomy" id="59895"/>
    <lineage>
        <taxon>Eukaryota</taxon>
        <taxon>Viridiplantae</taxon>
        <taxon>Streptophyta</taxon>
        <taxon>Embryophyta</taxon>
        <taxon>Tracheophyta</taxon>
        <taxon>Spermatophyta</taxon>
        <taxon>Magnoliopsida</taxon>
        <taxon>eudicotyledons</taxon>
        <taxon>Gunneridae</taxon>
        <taxon>Pentapetalae</taxon>
        <taxon>asterids</taxon>
        <taxon>campanulids</taxon>
        <taxon>Asterales</taxon>
        <taxon>Asteraceae</taxon>
        <taxon>Carduoideae</taxon>
        <taxon>Cardueae</taxon>
        <taxon>Carduinae</taxon>
        <taxon>Cynara</taxon>
    </lineage>
</organism>
<dbReference type="AlphaFoldDB" id="A0A118JRQ4"/>
<dbReference type="InterPro" id="IPR045290">
    <property type="entry name" value="MOC1-like"/>
</dbReference>
<dbReference type="PANTHER" id="PTHR36015">
    <property type="entry name" value="HOLLIDAY JUNCTION RESOLVASE MOC1, CHLOROPLASTIC-RELATED"/>
    <property type="match status" value="1"/>
</dbReference>
<comment type="caution">
    <text evidence="1">The sequence shown here is derived from an EMBL/GenBank/DDBJ whole genome shotgun (WGS) entry which is preliminary data.</text>
</comment>
<dbReference type="Gramene" id="KVH87582">
    <property type="protein sequence ID" value="KVH87582"/>
    <property type="gene ID" value="Ccrd_025139"/>
</dbReference>
<accession>A0A118JRQ4</accession>
<dbReference type="Proteomes" id="UP000243975">
    <property type="component" value="Unassembled WGS sequence"/>
</dbReference>
<protein>
    <submittedName>
        <fullName evidence="1">Uncharacterized protein</fullName>
    </submittedName>
</protein>
<evidence type="ECO:0000313" key="1">
    <source>
        <dbReference type="EMBL" id="KVH87582.1"/>
    </source>
</evidence>
<dbReference type="CDD" id="cd22992">
    <property type="entry name" value="MOC1"/>
    <property type="match status" value="1"/>
</dbReference>
<name>A0A118JRQ4_CYNCS</name>
<sequence>MDALQFHQHHHRLQISQMSITPISFSCNLSAATATLCLHSIVSKYFSTSIPKLCTSRSGKIEAISRVSADELKEQWLNSLTCHPLITETGNQIFQHEEGCGNGGILSRNVDSQFVIGIDPDVSGALAVLKLDDSARSAQGRSLSQSCEAQKQSWRSICIPTPEHSKVYDSPNVKVLVGNRVRRRLDTKAMVQLLRSLNLPIGTTAYIEQSLPFPADGKQGWWSGGFNYGLWIGVLVASEVSVVPVPSMRWKQEFKLCGNGSTKVGLRLCSLLHMEKA</sequence>
<dbReference type="STRING" id="59895.A0A118JRQ4"/>
<proteinExistence type="predicted"/>
<dbReference type="EMBL" id="LEKV01006041">
    <property type="protein sequence ID" value="KVH87582.1"/>
    <property type="molecule type" value="Genomic_DNA"/>
</dbReference>